<dbReference type="EMBL" id="CAADFG010000034">
    <property type="protein sequence ID" value="VFJ91740.1"/>
    <property type="molecule type" value="Genomic_DNA"/>
</dbReference>
<dbReference type="EMBL" id="CAADFJ010000033">
    <property type="protein sequence ID" value="VFJ99565.1"/>
    <property type="molecule type" value="Genomic_DNA"/>
</dbReference>
<evidence type="ECO:0000313" key="3">
    <source>
        <dbReference type="EMBL" id="VFJ99565.1"/>
    </source>
</evidence>
<evidence type="ECO:0000313" key="1">
    <source>
        <dbReference type="EMBL" id="VFJ91740.1"/>
    </source>
</evidence>
<sequence>MGVLGAGRDAESPSLVPKSILETIACHRKIPLHPKQGMGVVSIMFFMAINSLSPVVKGRIHGVGRQCLRGGKNLRKQPRASRRLHEE</sequence>
<protein>
    <submittedName>
        <fullName evidence="1">Uncharacterized protein</fullName>
    </submittedName>
</protein>
<dbReference type="AlphaFoldDB" id="A0A450UGT4"/>
<proteinExistence type="predicted"/>
<organism evidence="1">
    <name type="scientific">Candidatus Kentrum eta</name>
    <dbReference type="NCBI Taxonomy" id="2126337"/>
    <lineage>
        <taxon>Bacteria</taxon>
        <taxon>Pseudomonadati</taxon>
        <taxon>Pseudomonadota</taxon>
        <taxon>Gammaproteobacteria</taxon>
        <taxon>Candidatus Kentrum</taxon>
    </lineage>
</organism>
<gene>
    <name evidence="1" type="ORF">BECKH772A_GA0070896_1003410</name>
    <name evidence="2" type="ORF">BECKH772B_GA0070898_1003610</name>
    <name evidence="3" type="ORF">BECKH772C_GA0070978_1003310</name>
</gene>
<evidence type="ECO:0000313" key="2">
    <source>
        <dbReference type="EMBL" id="VFJ92954.1"/>
    </source>
</evidence>
<accession>A0A450UGT4</accession>
<name>A0A450UGT4_9GAMM</name>
<dbReference type="EMBL" id="CAADFI010000036">
    <property type="protein sequence ID" value="VFJ92954.1"/>
    <property type="molecule type" value="Genomic_DNA"/>
</dbReference>
<reference evidence="1" key="1">
    <citation type="submission" date="2019-02" db="EMBL/GenBank/DDBJ databases">
        <authorList>
            <person name="Gruber-Vodicka R. H."/>
            <person name="Seah K. B. B."/>
        </authorList>
    </citation>
    <scope>NUCLEOTIDE SEQUENCE</scope>
    <source>
        <strain evidence="3">BECK_SA2B12</strain>
        <strain evidence="1">BECK_SA2B15</strain>
        <strain evidence="2">BECK_SA2B20</strain>
    </source>
</reference>